<dbReference type="Pfam" id="PF00583">
    <property type="entry name" value="Acetyltransf_1"/>
    <property type="match status" value="1"/>
</dbReference>
<keyword evidence="5" id="KW-1185">Reference proteome</keyword>
<dbReference type="InterPro" id="IPR051635">
    <property type="entry name" value="SNAT-like"/>
</dbReference>
<dbReference type="STRING" id="246199.CUS_6267"/>
<evidence type="ECO:0000259" key="3">
    <source>
        <dbReference type="PROSITE" id="PS51186"/>
    </source>
</evidence>
<sequence length="162" mass="18366">MDIVFADISYLDVIANIERSCFPEEQAAKKHQFCERLSVYPKHFLLAKDDSGDIAAFINGFVTDLADLTDEMYTTPSLHDENGAWQMVFGLCTRPEYRHRGIAKSLMEKFLSLAEEQGRKGAVLTCKQSLIGFYEQFGFVNEGISQGSVIGGVQWYQMRKTF</sequence>
<dbReference type="Gene3D" id="3.40.630.30">
    <property type="match status" value="1"/>
</dbReference>
<keyword evidence="1 4" id="KW-0808">Transferase</keyword>
<dbReference type="PROSITE" id="PS51186">
    <property type="entry name" value="GNAT"/>
    <property type="match status" value="1"/>
</dbReference>
<dbReference type="RefSeq" id="WP_002847621.1">
    <property type="nucleotide sequence ID" value="NZ_ADKM02000040.1"/>
</dbReference>
<dbReference type="OrthoDB" id="9800962at2"/>
<protein>
    <submittedName>
        <fullName evidence="4">Acetyltransferase, GNAT family</fullName>
    </submittedName>
</protein>
<dbReference type="eggNOG" id="COG0456">
    <property type="taxonomic scope" value="Bacteria"/>
</dbReference>
<dbReference type="AlphaFoldDB" id="E9S9F4"/>
<comment type="caution">
    <text evidence="4">The sequence shown here is derived from an EMBL/GenBank/DDBJ whole genome shotgun (WGS) entry which is preliminary data.</text>
</comment>
<evidence type="ECO:0000256" key="2">
    <source>
        <dbReference type="ARBA" id="ARBA00023315"/>
    </source>
</evidence>
<dbReference type="InterPro" id="IPR000182">
    <property type="entry name" value="GNAT_dom"/>
</dbReference>
<evidence type="ECO:0000256" key="1">
    <source>
        <dbReference type="ARBA" id="ARBA00022679"/>
    </source>
</evidence>
<name>E9S9F4_RUMAL</name>
<dbReference type="GO" id="GO:0008080">
    <property type="term" value="F:N-acetyltransferase activity"/>
    <property type="evidence" value="ECO:0007669"/>
    <property type="project" value="UniProtKB-ARBA"/>
</dbReference>
<dbReference type="PANTHER" id="PTHR10908">
    <property type="entry name" value="SEROTONIN N-ACETYLTRANSFERASE"/>
    <property type="match status" value="1"/>
</dbReference>
<keyword evidence="2" id="KW-0012">Acyltransferase</keyword>
<dbReference type="EMBL" id="ADKM02000040">
    <property type="protein sequence ID" value="EGC04123.1"/>
    <property type="molecule type" value="Genomic_DNA"/>
</dbReference>
<gene>
    <name evidence="4" type="ORF">CUS_6267</name>
</gene>
<feature type="domain" description="N-acetyltransferase" evidence="3">
    <location>
        <begin position="1"/>
        <end position="162"/>
    </location>
</feature>
<dbReference type="Proteomes" id="UP000004259">
    <property type="component" value="Unassembled WGS sequence"/>
</dbReference>
<proteinExistence type="predicted"/>
<dbReference type="SUPFAM" id="SSF55729">
    <property type="entry name" value="Acyl-CoA N-acyltransferases (Nat)"/>
    <property type="match status" value="1"/>
</dbReference>
<dbReference type="PANTHER" id="PTHR10908:SF0">
    <property type="entry name" value="SEROTONIN N-ACETYLTRANSFERASE"/>
    <property type="match status" value="1"/>
</dbReference>
<evidence type="ECO:0000313" key="4">
    <source>
        <dbReference type="EMBL" id="EGC04123.1"/>
    </source>
</evidence>
<accession>E9S9F4</accession>
<dbReference type="InterPro" id="IPR016181">
    <property type="entry name" value="Acyl_CoA_acyltransferase"/>
</dbReference>
<evidence type="ECO:0000313" key="5">
    <source>
        <dbReference type="Proteomes" id="UP000004259"/>
    </source>
</evidence>
<reference evidence="4 5" key="1">
    <citation type="submission" date="2011-02" db="EMBL/GenBank/DDBJ databases">
        <authorList>
            <person name="Nelson K.E."/>
            <person name="Sutton G."/>
            <person name="Torralba M."/>
            <person name="Durkin S."/>
            <person name="Harkins D."/>
            <person name="Montgomery R."/>
            <person name="Ziemer C."/>
            <person name="Klaassens E."/>
            <person name="Ocuiv P."/>
            <person name="Morrison M."/>
        </authorList>
    </citation>
    <scope>NUCLEOTIDE SEQUENCE [LARGE SCALE GENOMIC DNA]</scope>
    <source>
        <strain evidence="4 5">8</strain>
    </source>
</reference>
<dbReference type="CDD" id="cd04301">
    <property type="entry name" value="NAT_SF"/>
    <property type="match status" value="1"/>
</dbReference>
<organism evidence="4 5">
    <name type="scientific">Ruminococcus albus 8</name>
    <dbReference type="NCBI Taxonomy" id="246199"/>
    <lineage>
        <taxon>Bacteria</taxon>
        <taxon>Bacillati</taxon>
        <taxon>Bacillota</taxon>
        <taxon>Clostridia</taxon>
        <taxon>Eubacteriales</taxon>
        <taxon>Oscillospiraceae</taxon>
        <taxon>Ruminococcus</taxon>
    </lineage>
</organism>